<dbReference type="Proteomes" id="UP001165085">
    <property type="component" value="Unassembled WGS sequence"/>
</dbReference>
<keyword evidence="3" id="KW-0732">Signal</keyword>
<feature type="chain" id="PRO_5040980990" evidence="3">
    <location>
        <begin position="18"/>
        <end position="418"/>
    </location>
</feature>
<keyword evidence="2" id="KW-0472">Membrane</keyword>
<gene>
    <name evidence="4" type="ORF">TrST_g11096</name>
</gene>
<dbReference type="EMBL" id="BRXY01000132">
    <property type="protein sequence ID" value="GMH69465.1"/>
    <property type="molecule type" value="Genomic_DNA"/>
</dbReference>
<evidence type="ECO:0000256" key="1">
    <source>
        <dbReference type="SAM" id="MobiDB-lite"/>
    </source>
</evidence>
<reference evidence="5" key="1">
    <citation type="journal article" date="2023" name="Commun. Biol.">
        <title>Genome analysis of Parmales, the sister group of diatoms, reveals the evolutionary specialization of diatoms from phago-mixotrophs to photoautotrophs.</title>
        <authorList>
            <person name="Ban H."/>
            <person name="Sato S."/>
            <person name="Yoshikawa S."/>
            <person name="Yamada K."/>
            <person name="Nakamura Y."/>
            <person name="Ichinomiya M."/>
            <person name="Sato N."/>
            <person name="Blanc-Mathieu R."/>
            <person name="Endo H."/>
            <person name="Kuwata A."/>
            <person name="Ogata H."/>
        </authorList>
    </citation>
    <scope>NUCLEOTIDE SEQUENCE [LARGE SCALE GENOMIC DNA]</scope>
    <source>
        <strain evidence="5">NIES 3701</strain>
    </source>
</reference>
<accession>A0A9W7AGE4</accession>
<feature type="signal peptide" evidence="3">
    <location>
        <begin position="1"/>
        <end position="17"/>
    </location>
</feature>
<sequence>MKLFPALLLGLAQFGDAHPHHQHRRHMQEQASPVVQELQKELVYSAMVAREQCQGEAIALCDAHPDEPMFAFSISFGTDSSPEPISSEEEEEIAPRPFVFFNQGKRRARHLAHAAKRKLFVWLDDEDQPENEHSHEHSHDDGMTHTHPHGHDHHGHDHEHDEHDAVAITSQGDGPHKHGKPCHRHGPQVQEAKYGFGQDADKCIKDLVVSDSPDLSVECKTAITNVEIINEELNNEIMMEQAAEEFAALFFFCFTFLLTLTLLRCVFRKHGEKFRAKRMLRRGIIQAVYEDEDLKAAVEAKTGLVLGDVAPIRPDRKASPPEKCGCGCFVRTICRGLLFAVMTIFLLHIFFFFPIMLPITLLVVGARACCGKKRGGDDELVAQEGYPAAAGSKGVELHEVGVTTKGASVYVGVPTTVV</sequence>
<feature type="region of interest" description="Disordered" evidence="1">
    <location>
        <begin position="168"/>
        <end position="187"/>
    </location>
</feature>
<feature type="compositionally biased region" description="Basic residues" evidence="1">
    <location>
        <begin position="177"/>
        <end position="186"/>
    </location>
</feature>
<keyword evidence="2" id="KW-1133">Transmembrane helix</keyword>
<evidence type="ECO:0000313" key="4">
    <source>
        <dbReference type="EMBL" id="GMH69465.1"/>
    </source>
</evidence>
<protein>
    <submittedName>
        <fullName evidence="4">Uncharacterized protein</fullName>
    </submittedName>
</protein>
<keyword evidence="2" id="KW-0812">Transmembrane</keyword>
<name>A0A9W7AGE4_9STRA</name>
<feature type="transmembrane region" description="Helical" evidence="2">
    <location>
        <begin position="337"/>
        <end position="364"/>
    </location>
</feature>
<feature type="compositionally biased region" description="Basic and acidic residues" evidence="1">
    <location>
        <begin position="130"/>
        <end position="144"/>
    </location>
</feature>
<proteinExistence type="predicted"/>
<comment type="caution">
    <text evidence="4">The sequence shown here is derived from an EMBL/GenBank/DDBJ whole genome shotgun (WGS) entry which is preliminary data.</text>
</comment>
<keyword evidence="5" id="KW-1185">Reference proteome</keyword>
<feature type="transmembrane region" description="Helical" evidence="2">
    <location>
        <begin position="246"/>
        <end position="267"/>
    </location>
</feature>
<feature type="region of interest" description="Disordered" evidence="1">
    <location>
        <begin position="127"/>
        <end position="161"/>
    </location>
</feature>
<organism evidence="4 5">
    <name type="scientific">Triparma strigata</name>
    <dbReference type="NCBI Taxonomy" id="1606541"/>
    <lineage>
        <taxon>Eukaryota</taxon>
        <taxon>Sar</taxon>
        <taxon>Stramenopiles</taxon>
        <taxon>Ochrophyta</taxon>
        <taxon>Bolidophyceae</taxon>
        <taxon>Parmales</taxon>
        <taxon>Triparmaceae</taxon>
        <taxon>Triparma</taxon>
    </lineage>
</organism>
<evidence type="ECO:0000313" key="5">
    <source>
        <dbReference type="Proteomes" id="UP001165085"/>
    </source>
</evidence>
<dbReference type="AlphaFoldDB" id="A0A9W7AGE4"/>
<dbReference type="OrthoDB" id="10267999at2759"/>
<evidence type="ECO:0000256" key="3">
    <source>
        <dbReference type="SAM" id="SignalP"/>
    </source>
</evidence>
<evidence type="ECO:0000256" key="2">
    <source>
        <dbReference type="SAM" id="Phobius"/>
    </source>
</evidence>